<dbReference type="Gene3D" id="3.40.30.10">
    <property type="entry name" value="Glutaredoxin"/>
    <property type="match status" value="1"/>
</dbReference>
<dbReference type="AlphaFoldDB" id="A0A1F7RA40"/>
<dbReference type="InterPro" id="IPR011990">
    <property type="entry name" value="TPR-like_helical_dom_sf"/>
</dbReference>
<dbReference type="SUPFAM" id="SSF52833">
    <property type="entry name" value="Thioredoxin-like"/>
    <property type="match status" value="1"/>
</dbReference>
<dbReference type="Gene3D" id="1.25.40.10">
    <property type="entry name" value="Tetratricopeptide repeat domain"/>
    <property type="match status" value="1"/>
</dbReference>
<comment type="caution">
    <text evidence="3">The sequence shown here is derived from an EMBL/GenBank/DDBJ whole genome shotgun (WGS) entry which is preliminary data.</text>
</comment>
<dbReference type="SUPFAM" id="SSF48452">
    <property type="entry name" value="TPR-like"/>
    <property type="match status" value="1"/>
</dbReference>
<evidence type="ECO:0000313" key="4">
    <source>
        <dbReference type="Proteomes" id="UP000178526"/>
    </source>
</evidence>
<keyword evidence="1" id="KW-0802">TPR repeat</keyword>
<dbReference type="InterPro" id="IPR019734">
    <property type="entry name" value="TPR_rpt"/>
</dbReference>
<accession>A0A1F7RA40</accession>
<dbReference type="InterPro" id="IPR012336">
    <property type="entry name" value="Thioredoxin-like_fold"/>
</dbReference>
<reference evidence="3 4" key="1">
    <citation type="journal article" date="2016" name="Nat. Commun.">
        <title>Thousands of microbial genomes shed light on interconnected biogeochemical processes in an aquifer system.</title>
        <authorList>
            <person name="Anantharaman K."/>
            <person name="Brown C.T."/>
            <person name="Hug L.A."/>
            <person name="Sharon I."/>
            <person name="Castelle C.J."/>
            <person name="Probst A.J."/>
            <person name="Thomas B.C."/>
            <person name="Singh A."/>
            <person name="Wilkins M.J."/>
            <person name="Karaoz U."/>
            <person name="Brodie E.L."/>
            <person name="Williams K.H."/>
            <person name="Hubbard S.S."/>
            <person name="Banfield J.F."/>
        </authorList>
    </citation>
    <scope>NUCLEOTIDE SEQUENCE [LARGE SCALE GENOMIC DNA]</scope>
</reference>
<dbReference type="Proteomes" id="UP000178526">
    <property type="component" value="Unassembled WGS sequence"/>
</dbReference>
<name>A0A1F7RA40_9BACT</name>
<organism evidence="3 4">
    <name type="scientific">Candidatus Schekmanbacteria bacterium GWA2_38_11</name>
    <dbReference type="NCBI Taxonomy" id="1817876"/>
    <lineage>
        <taxon>Bacteria</taxon>
        <taxon>Candidatus Schekmaniibacteriota</taxon>
    </lineage>
</organism>
<feature type="repeat" description="TPR" evidence="1">
    <location>
        <begin position="107"/>
        <end position="140"/>
    </location>
</feature>
<protein>
    <recommendedName>
        <fullName evidence="2">Thioredoxin-like fold domain-containing protein</fullName>
    </recommendedName>
</protein>
<proteinExistence type="predicted"/>
<feature type="domain" description="Thioredoxin-like fold" evidence="2">
    <location>
        <begin position="18"/>
        <end position="107"/>
    </location>
</feature>
<dbReference type="Pfam" id="PF13098">
    <property type="entry name" value="Thioredoxin_2"/>
    <property type="match status" value="1"/>
</dbReference>
<evidence type="ECO:0000313" key="3">
    <source>
        <dbReference type="EMBL" id="OGL38088.1"/>
    </source>
</evidence>
<sequence>METKIKFHEDFKKAKKEAKSEHKLLFLFFHHPECGGCNKTINETFQDDNAVRMINERFIPMSFLTTKEKDLACEYGVEWTPSFMIVDDEGKELDRWEGFLPAEEFIPQLLLAEGLSYFRKQKYGKAISCLNEAVSKYPESGFTPQATYYLGICQYKESEDISSLRETYEKLHNRFPESYWTKKASPWVH</sequence>
<dbReference type="Pfam" id="PF13174">
    <property type="entry name" value="TPR_6"/>
    <property type="match status" value="2"/>
</dbReference>
<gene>
    <name evidence="3" type="ORF">A2042_07025</name>
</gene>
<dbReference type="InterPro" id="IPR036249">
    <property type="entry name" value="Thioredoxin-like_sf"/>
</dbReference>
<dbReference type="EMBL" id="MGDB01000156">
    <property type="protein sequence ID" value="OGL38088.1"/>
    <property type="molecule type" value="Genomic_DNA"/>
</dbReference>
<dbReference type="PROSITE" id="PS50005">
    <property type="entry name" value="TPR"/>
    <property type="match status" value="1"/>
</dbReference>
<evidence type="ECO:0000259" key="2">
    <source>
        <dbReference type="Pfam" id="PF13098"/>
    </source>
</evidence>
<evidence type="ECO:0000256" key="1">
    <source>
        <dbReference type="PROSITE-ProRule" id="PRU00339"/>
    </source>
</evidence>